<dbReference type="InterPro" id="IPR035925">
    <property type="entry name" value="BSD_dom_sf"/>
</dbReference>
<gene>
    <name evidence="3" type="ORF">Taro_019312</name>
</gene>
<reference evidence="3" key="1">
    <citation type="submission" date="2017-07" db="EMBL/GenBank/DDBJ databases">
        <title>Taro Niue Genome Assembly and Annotation.</title>
        <authorList>
            <person name="Atibalentja N."/>
            <person name="Keating K."/>
            <person name="Fields C.J."/>
        </authorList>
    </citation>
    <scope>NUCLEOTIDE SEQUENCE</scope>
    <source>
        <strain evidence="3">Niue_2</strain>
        <tissue evidence="3">Leaf</tissue>
    </source>
</reference>
<dbReference type="Proteomes" id="UP000652761">
    <property type="component" value="Unassembled WGS sequence"/>
</dbReference>
<dbReference type="Gene3D" id="1.10.3970.10">
    <property type="entry name" value="BSD domain"/>
    <property type="match status" value="1"/>
</dbReference>
<proteinExistence type="predicted"/>
<dbReference type="OrthoDB" id="47923at2759"/>
<dbReference type="InterPro" id="IPR005607">
    <property type="entry name" value="BSD_dom"/>
</dbReference>
<evidence type="ECO:0000313" key="4">
    <source>
        <dbReference type="Proteomes" id="UP000652761"/>
    </source>
</evidence>
<dbReference type="PANTHER" id="PTHR31923:SF1">
    <property type="entry name" value="BSD DOMAIN-CONTAINING PROTEIN"/>
    <property type="match status" value="1"/>
</dbReference>
<dbReference type="PANTHER" id="PTHR31923">
    <property type="entry name" value="BSD DOMAIN-CONTAINING PROTEIN"/>
    <property type="match status" value="1"/>
</dbReference>
<accession>A0A843V1U5</accession>
<sequence>MDLWQRAKVFAEDAAKRSQEISKVAAQRSQELTKGAAKFSQEFVTETAKRSKELAAEASKKADLIKVEALKRADQIKSLAGEIPVPIPPLVQSSSEAAEQSPDLESFGITDELREFLKGITLSTFRDFPMEGGYSLSHEPEISDVPMLSNVRQDLNEWQATHATLVLSSVKEISKFRYELCPRSMKERKFWRIYFVLVNGYVAPYEKQYMESKPKETQQENETSKETSTSVAPTPGDKEAKLQSKSSTTEQDLDVFLLGDGSSDEGPAETTGINQCACSLVHGGDYGSKFHLLLLCEMRFQTQDDDENITRTLFIDSARVFSGSEFQNCPKNVVSRC</sequence>
<dbReference type="SMART" id="SM00751">
    <property type="entry name" value="BSD"/>
    <property type="match status" value="1"/>
</dbReference>
<dbReference type="Pfam" id="PF03909">
    <property type="entry name" value="BSD"/>
    <property type="match status" value="1"/>
</dbReference>
<protein>
    <recommendedName>
        <fullName evidence="2">BSD domain-containing protein</fullName>
    </recommendedName>
</protein>
<comment type="caution">
    <text evidence="3">The sequence shown here is derived from an EMBL/GenBank/DDBJ whole genome shotgun (WGS) entry which is preliminary data.</text>
</comment>
<dbReference type="PROSITE" id="PS50858">
    <property type="entry name" value="BSD"/>
    <property type="match status" value="1"/>
</dbReference>
<dbReference type="EMBL" id="NMUH01000926">
    <property type="protein sequence ID" value="MQL86783.1"/>
    <property type="molecule type" value="Genomic_DNA"/>
</dbReference>
<name>A0A843V1U5_COLES</name>
<feature type="domain" description="BSD" evidence="2">
    <location>
        <begin position="147"/>
        <end position="202"/>
    </location>
</feature>
<evidence type="ECO:0000256" key="1">
    <source>
        <dbReference type="SAM" id="MobiDB-lite"/>
    </source>
</evidence>
<evidence type="ECO:0000313" key="3">
    <source>
        <dbReference type="EMBL" id="MQL86783.1"/>
    </source>
</evidence>
<keyword evidence="4" id="KW-1185">Reference proteome</keyword>
<organism evidence="3 4">
    <name type="scientific">Colocasia esculenta</name>
    <name type="common">Wild taro</name>
    <name type="synonym">Arum esculentum</name>
    <dbReference type="NCBI Taxonomy" id="4460"/>
    <lineage>
        <taxon>Eukaryota</taxon>
        <taxon>Viridiplantae</taxon>
        <taxon>Streptophyta</taxon>
        <taxon>Embryophyta</taxon>
        <taxon>Tracheophyta</taxon>
        <taxon>Spermatophyta</taxon>
        <taxon>Magnoliopsida</taxon>
        <taxon>Liliopsida</taxon>
        <taxon>Araceae</taxon>
        <taxon>Aroideae</taxon>
        <taxon>Colocasieae</taxon>
        <taxon>Colocasia</taxon>
    </lineage>
</organism>
<dbReference type="SUPFAM" id="SSF140383">
    <property type="entry name" value="BSD domain-like"/>
    <property type="match status" value="1"/>
</dbReference>
<dbReference type="AlphaFoldDB" id="A0A843V1U5"/>
<evidence type="ECO:0000259" key="2">
    <source>
        <dbReference type="PROSITE" id="PS50858"/>
    </source>
</evidence>
<feature type="region of interest" description="Disordered" evidence="1">
    <location>
        <begin position="211"/>
        <end position="249"/>
    </location>
</feature>
<feature type="compositionally biased region" description="Basic and acidic residues" evidence="1">
    <location>
        <begin position="211"/>
        <end position="225"/>
    </location>
</feature>